<feature type="non-terminal residue" evidence="2">
    <location>
        <position position="1"/>
    </location>
</feature>
<feature type="compositionally biased region" description="Basic and acidic residues" evidence="1">
    <location>
        <begin position="1"/>
        <end position="24"/>
    </location>
</feature>
<evidence type="ECO:0000313" key="2">
    <source>
        <dbReference type="EMBL" id="MCI54558.1"/>
    </source>
</evidence>
<proteinExistence type="predicted"/>
<evidence type="ECO:0000313" key="3">
    <source>
        <dbReference type="Proteomes" id="UP000265520"/>
    </source>
</evidence>
<sequence length="37" mass="4039">DSEHKISSPVHPDKSNGHPDKSQADELALQFNPTAKI</sequence>
<keyword evidence="3" id="KW-1185">Reference proteome</keyword>
<feature type="region of interest" description="Disordered" evidence="1">
    <location>
        <begin position="1"/>
        <end position="37"/>
    </location>
</feature>
<organism evidence="2 3">
    <name type="scientific">Trifolium medium</name>
    <dbReference type="NCBI Taxonomy" id="97028"/>
    <lineage>
        <taxon>Eukaryota</taxon>
        <taxon>Viridiplantae</taxon>
        <taxon>Streptophyta</taxon>
        <taxon>Embryophyta</taxon>
        <taxon>Tracheophyta</taxon>
        <taxon>Spermatophyta</taxon>
        <taxon>Magnoliopsida</taxon>
        <taxon>eudicotyledons</taxon>
        <taxon>Gunneridae</taxon>
        <taxon>Pentapetalae</taxon>
        <taxon>rosids</taxon>
        <taxon>fabids</taxon>
        <taxon>Fabales</taxon>
        <taxon>Fabaceae</taxon>
        <taxon>Papilionoideae</taxon>
        <taxon>50 kb inversion clade</taxon>
        <taxon>NPAAA clade</taxon>
        <taxon>Hologalegina</taxon>
        <taxon>IRL clade</taxon>
        <taxon>Trifolieae</taxon>
        <taxon>Trifolium</taxon>
    </lineage>
</organism>
<accession>A0A392T0C0</accession>
<dbReference type="Proteomes" id="UP000265520">
    <property type="component" value="Unassembled WGS sequence"/>
</dbReference>
<comment type="caution">
    <text evidence="2">The sequence shown here is derived from an EMBL/GenBank/DDBJ whole genome shotgun (WGS) entry which is preliminary data.</text>
</comment>
<dbReference type="AlphaFoldDB" id="A0A392T0C0"/>
<name>A0A392T0C0_9FABA</name>
<protein>
    <submittedName>
        <fullName evidence="2">Uncharacterized protein</fullName>
    </submittedName>
</protein>
<reference evidence="2 3" key="1">
    <citation type="journal article" date="2018" name="Front. Plant Sci.">
        <title>Red Clover (Trifolium pratense) and Zigzag Clover (T. medium) - A Picture of Genomic Similarities and Differences.</title>
        <authorList>
            <person name="Dluhosova J."/>
            <person name="Istvanek J."/>
            <person name="Nedelnik J."/>
            <person name="Repkova J."/>
        </authorList>
    </citation>
    <scope>NUCLEOTIDE SEQUENCE [LARGE SCALE GENOMIC DNA]</scope>
    <source>
        <strain evidence="3">cv. 10/8</strain>
        <tissue evidence="2">Leaf</tissue>
    </source>
</reference>
<dbReference type="EMBL" id="LXQA010481220">
    <property type="protein sequence ID" value="MCI54558.1"/>
    <property type="molecule type" value="Genomic_DNA"/>
</dbReference>
<evidence type="ECO:0000256" key="1">
    <source>
        <dbReference type="SAM" id="MobiDB-lite"/>
    </source>
</evidence>